<keyword evidence="2" id="KW-1185">Reference proteome</keyword>
<dbReference type="AlphaFoldDB" id="A0A176VCV5"/>
<reference evidence="1" key="1">
    <citation type="submission" date="2016-03" db="EMBL/GenBank/DDBJ databases">
        <title>Mechanisms controlling the formation of the plant cell surface in tip-growing cells are functionally conserved among land plants.</title>
        <authorList>
            <person name="Honkanen S."/>
            <person name="Jones V.A."/>
            <person name="Morieri G."/>
            <person name="Champion C."/>
            <person name="Hetherington A.J."/>
            <person name="Kelly S."/>
            <person name="Saint-Marcoux D."/>
            <person name="Proust H."/>
            <person name="Prescott H."/>
            <person name="Dolan L."/>
        </authorList>
    </citation>
    <scope>NUCLEOTIDE SEQUENCE [LARGE SCALE GENOMIC DNA]</scope>
    <source>
        <tissue evidence="1">Whole gametophyte</tissue>
    </source>
</reference>
<dbReference type="SUPFAM" id="SSF52047">
    <property type="entry name" value="RNI-like"/>
    <property type="match status" value="1"/>
</dbReference>
<gene>
    <name evidence="1" type="ORF">AXG93_3426s1000</name>
</gene>
<dbReference type="EMBL" id="LVLJ01004062">
    <property type="protein sequence ID" value="OAE18407.1"/>
    <property type="molecule type" value="Genomic_DNA"/>
</dbReference>
<proteinExistence type="predicted"/>
<evidence type="ECO:0000313" key="2">
    <source>
        <dbReference type="Proteomes" id="UP000077202"/>
    </source>
</evidence>
<evidence type="ECO:0000313" key="1">
    <source>
        <dbReference type="EMBL" id="OAE18407.1"/>
    </source>
</evidence>
<dbReference type="PANTHER" id="PTHR47679:SF1">
    <property type="entry name" value="PROTEIN TORNADO 1"/>
    <property type="match status" value="1"/>
</dbReference>
<dbReference type="Gene3D" id="3.80.10.10">
    <property type="entry name" value="Ribonuclease Inhibitor"/>
    <property type="match status" value="1"/>
</dbReference>
<protein>
    <submittedName>
        <fullName evidence="1">Uncharacterized protein</fullName>
    </submittedName>
</protein>
<comment type="caution">
    <text evidence="1">The sequence shown here is derived from an EMBL/GenBank/DDBJ whole genome shotgun (WGS) entry which is preliminary data.</text>
</comment>
<dbReference type="InterPro" id="IPR032675">
    <property type="entry name" value="LRR_dom_sf"/>
</dbReference>
<name>A0A176VCV5_MARPO</name>
<dbReference type="Proteomes" id="UP000077202">
    <property type="component" value="Unassembled WGS sequence"/>
</dbReference>
<dbReference type="PANTHER" id="PTHR47679">
    <property type="entry name" value="PROTEIN TORNADO 1"/>
    <property type="match status" value="1"/>
</dbReference>
<accession>A0A176VCV5</accession>
<sequence length="555" mass="61007">MSSTALRSLSVQSLTWTSVAEVESLCSQLGTILSTSSVTEVWIEDCSLSSTCFLNLASGLRESAQSKLNFLQVWNAWADTSALKQVADMINSAARLETLCLGGEVDRMVDMDEEATRALSQALIQSSSLKTLKVRSPASVKGGVSALKVRSQASVNCGVSALMLNAFAGDGGNRSIDRLQLIGVSGLGNFLPELFTSNRSLKEVEFTAMDVRPEQWALLCQSIRVNSTATTINVVIFKDGISGAALEEIEELACAASSDVKDPVLHLQIYAMDYDVLLSAFNHLGRILRASAKCLTRASTSVEYRSPLPGNNIDLLVQKIDGLDERFILIESIVQGLDVKMGYIVSLQRQLQSTLSTFMSEVDRIIGYSELHQQSRTPKRPYITNDVGFFYRMNASLHLGTTVRLRLMCESVTGFHTVKDQEGLKLRLDRENSGWIPTIIEISYKVLYYAVKTGVDVILGVGQAIPDWDALKTNIVKLDSISDIDRSAIRKGGHSEQLNETWLRIQQTLAPQLKDSFSRIFNLYLVKYVGPQNGGHAWVCADCMHKAKHAGSLTF</sequence>
<organism evidence="1 2">
    <name type="scientific">Marchantia polymorpha subsp. ruderalis</name>
    <dbReference type="NCBI Taxonomy" id="1480154"/>
    <lineage>
        <taxon>Eukaryota</taxon>
        <taxon>Viridiplantae</taxon>
        <taxon>Streptophyta</taxon>
        <taxon>Embryophyta</taxon>
        <taxon>Marchantiophyta</taxon>
        <taxon>Marchantiopsida</taxon>
        <taxon>Marchantiidae</taxon>
        <taxon>Marchantiales</taxon>
        <taxon>Marchantiaceae</taxon>
        <taxon>Marchantia</taxon>
    </lineage>
</organism>